<evidence type="ECO:0000313" key="9">
    <source>
        <dbReference type="EMBL" id="CAF0882015.1"/>
    </source>
</evidence>
<dbReference type="InterPro" id="IPR027640">
    <property type="entry name" value="Kinesin-like_fam"/>
</dbReference>
<feature type="coiled-coil region" evidence="6">
    <location>
        <begin position="483"/>
        <end position="531"/>
    </location>
</feature>
<feature type="domain" description="Kinesin motor" evidence="8">
    <location>
        <begin position="26"/>
        <end position="371"/>
    </location>
</feature>
<dbReference type="InterPro" id="IPR036961">
    <property type="entry name" value="Kinesin_motor_dom_sf"/>
</dbReference>
<feature type="region of interest" description="Disordered" evidence="7">
    <location>
        <begin position="1"/>
        <end position="21"/>
    </location>
</feature>
<proteinExistence type="inferred from homology"/>
<dbReference type="SUPFAM" id="SSF52540">
    <property type="entry name" value="P-loop containing nucleoside triphosphate hydrolases"/>
    <property type="match status" value="1"/>
</dbReference>
<comment type="caution">
    <text evidence="9">The sequence shown here is derived from an EMBL/GenBank/DDBJ whole genome shotgun (WGS) entry which is preliminary data.</text>
</comment>
<evidence type="ECO:0000256" key="6">
    <source>
        <dbReference type="SAM" id="Coils"/>
    </source>
</evidence>
<dbReference type="GO" id="GO:0005875">
    <property type="term" value="C:microtubule associated complex"/>
    <property type="evidence" value="ECO:0007669"/>
    <property type="project" value="TreeGrafter"/>
</dbReference>
<feature type="coiled-coil region" evidence="6">
    <location>
        <begin position="871"/>
        <end position="948"/>
    </location>
</feature>
<dbReference type="Proteomes" id="UP000663879">
    <property type="component" value="Unassembled WGS sequence"/>
</dbReference>
<keyword evidence="10" id="KW-1185">Reference proteome</keyword>
<dbReference type="OrthoDB" id="3176171at2759"/>
<sequence length="1008" mass="115465">MTSSMANVSSSNLNNNNNGNQMNEVAVKVAVRVRPLNNREKLHQHQPCVRIASDTNQLVIGKDKVFSFDYVLPPKTSQNDLYQNCVKSLVNGLFDGYNATVFAYGQTGSGKTHTISGCKTTVDDYGIIPRAVETIFQIINTSQKINQRDYIVKVNFIEIYKEELKDLLDSSEKDLQIREDEQGNTIIYGANEVSCSSLEEVMACFDSGTLLRHTGSTNMNEQSSRSHSVFTVCVEQRWSDSKSVRESAIYDLRQTQTNNSYYLGAKFHFVDLAGSERVQRTGNVGDRFKESIHINSGLLALGNVISALSSDANQSKKKVHIPYRESKITRILKDSLGGNSNTLMICCVSPSSCNLDESINALKYASRARYIKNKPIVNMDPEQQKFVEMQSEIQALREELSRQRTVISEANVASNDEELKVLAKKFEQAQNESDFFRKLVKEAFNRFKQVNLNLNNVNMVKKLSDEWLEIFEASKNRSDFDVEDFTKQKLTQLEAQLKQAQDDLKSDEEIFADKENEINTLKELVNDLEQKLTVSNRCLEQSLSKEKEQQELMLQLQLQLDNLISHNKIDNTNDLSSNTSGYKSLSTSSKSIKIVNQRAKTAPVDETTKKANPRQGAYSTPVLSSNNLERFMQNFRARSQLLTETLEENDCVLQNNLTHKFNSTFSVNEEEEQEEQIDDLENVEGQFVRKGTYKVPKNKPNQNDTKLRDMSLNIKMKEELIKELVANSKLTSRINLQSKQKIDLLEKEIAQYKSEILDLQKQLQAKPKGQEQPKTNSDKKLADLEIAYSKLKQQNDLLQKRIKEDSERKLKLEKDYEKEQQKLKDLEMKSEKQQQILKKKTEDLVVAHKRLRSASQSGPDSEQQQRAPVENTELELQLDEQRKINDELKQVLEIRLSEQKLKSEKIVKLLQQQLNDSNSRIVLLEREIDSYREKIIKLKQRYQEHNLESESVINILNSHREGMNGGDGGSSVKSIKMSRKDLRPLTQEELIKRSLNKQSINSINENNF</sequence>
<evidence type="ECO:0000259" key="8">
    <source>
        <dbReference type="PROSITE" id="PS50067"/>
    </source>
</evidence>
<evidence type="ECO:0000256" key="3">
    <source>
        <dbReference type="ARBA" id="ARBA00022840"/>
    </source>
</evidence>
<keyword evidence="4" id="KW-0963">Cytoplasm</keyword>
<dbReference type="EMBL" id="CAJNOC010001660">
    <property type="protein sequence ID" value="CAF0882015.1"/>
    <property type="molecule type" value="Genomic_DNA"/>
</dbReference>
<keyword evidence="6" id="KW-0175">Coiled coil</keyword>
<dbReference type="GO" id="GO:0007018">
    <property type="term" value="P:microtubule-based movement"/>
    <property type="evidence" value="ECO:0007669"/>
    <property type="project" value="InterPro"/>
</dbReference>
<dbReference type="GO" id="GO:0051231">
    <property type="term" value="P:spindle elongation"/>
    <property type="evidence" value="ECO:0007669"/>
    <property type="project" value="TreeGrafter"/>
</dbReference>
<dbReference type="SMART" id="SM00129">
    <property type="entry name" value="KISc"/>
    <property type="match status" value="1"/>
</dbReference>
<evidence type="ECO:0000256" key="7">
    <source>
        <dbReference type="SAM" id="MobiDB-lite"/>
    </source>
</evidence>
<dbReference type="GO" id="GO:0005524">
    <property type="term" value="F:ATP binding"/>
    <property type="evidence" value="ECO:0007669"/>
    <property type="project" value="UniProtKB-UniRule"/>
</dbReference>
<dbReference type="AlphaFoldDB" id="A0A813YC65"/>
<keyword evidence="4" id="KW-0206">Cytoskeleton</keyword>
<dbReference type="InterPro" id="IPR019821">
    <property type="entry name" value="Kinesin_motor_CS"/>
</dbReference>
<comment type="similarity">
    <text evidence="5">Belongs to the TRAFAC class myosin-kinesin ATPase superfamily. Kinesin family.</text>
</comment>
<comment type="subcellular location">
    <subcellularLocation>
        <location evidence="1">Cytoplasm</location>
        <location evidence="1">Cytoskeleton</location>
    </subcellularLocation>
</comment>
<dbReference type="PROSITE" id="PS50067">
    <property type="entry name" value="KINESIN_MOTOR_2"/>
    <property type="match status" value="1"/>
</dbReference>
<dbReference type="InterPro" id="IPR001752">
    <property type="entry name" value="Kinesin_motor_dom"/>
</dbReference>
<dbReference type="PRINTS" id="PR00380">
    <property type="entry name" value="KINESINHEAVY"/>
</dbReference>
<keyword evidence="3 5" id="KW-0067">ATP-binding</keyword>
<protein>
    <recommendedName>
        <fullName evidence="8">Kinesin motor domain-containing protein</fullName>
    </recommendedName>
</protein>
<dbReference type="PANTHER" id="PTHR47969">
    <property type="entry name" value="CHROMOSOME-ASSOCIATED KINESIN KIF4A-RELATED"/>
    <property type="match status" value="1"/>
</dbReference>
<keyword evidence="2 5" id="KW-0547">Nucleotide-binding</keyword>
<name>A0A813YC65_9BILA</name>
<feature type="coiled-coil region" evidence="6">
    <location>
        <begin position="707"/>
        <end position="843"/>
    </location>
</feature>
<dbReference type="Pfam" id="PF00225">
    <property type="entry name" value="Kinesin"/>
    <property type="match status" value="1"/>
</dbReference>
<gene>
    <name evidence="9" type="ORF">OXX778_LOCUS10461</name>
</gene>
<dbReference type="PROSITE" id="PS00411">
    <property type="entry name" value="KINESIN_MOTOR_1"/>
    <property type="match status" value="1"/>
</dbReference>
<evidence type="ECO:0000256" key="4">
    <source>
        <dbReference type="ARBA" id="ARBA00023212"/>
    </source>
</evidence>
<accession>A0A813YC65</accession>
<feature type="compositionally biased region" description="Polar residues" evidence="7">
    <location>
        <begin position="853"/>
        <end position="866"/>
    </location>
</feature>
<evidence type="ECO:0000256" key="5">
    <source>
        <dbReference type="PROSITE-ProRule" id="PRU00283"/>
    </source>
</evidence>
<feature type="coiled-coil region" evidence="6">
    <location>
        <begin position="386"/>
        <end position="432"/>
    </location>
</feature>
<dbReference type="Pfam" id="PF25764">
    <property type="entry name" value="KIF21A_4th"/>
    <property type="match status" value="1"/>
</dbReference>
<dbReference type="GO" id="GO:0003777">
    <property type="term" value="F:microtubule motor activity"/>
    <property type="evidence" value="ECO:0007669"/>
    <property type="project" value="InterPro"/>
</dbReference>
<dbReference type="GO" id="GO:0007052">
    <property type="term" value="P:mitotic spindle organization"/>
    <property type="evidence" value="ECO:0007669"/>
    <property type="project" value="TreeGrafter"/>
</dbReference>
<keyword evidence="5" id="KW-0505">Motor protein</keyword>
<evidence type="ECO:0000313" key="10">
    <source>
        <dbReference type="Proteomes" id="UP000663879"/>
    </source>
</evidence>
<dbReference type="GO" id="GO:0008017">
    <property type="term" value="F:microtubule binding"/>
    <property type="evidence" value="ECO:0007669"/>
    <property type="project" value="InterPro"/>
</dbReference>
<evidence type="ECO:0000256" key="1">
    <source>
        <dbReference type="ARBA" id="ARBA00004245"/>
    </source>
</evidence>
<feature type="binding site" evidence="5">
    <location>
        <begin position="105"/>
        <end position="112"/>
    </location>
    <ligand>
        <name>ATP</name>
        <dbReference type="ChEBI" id="CHEBI:30616"/>
    </ligand>
</feature>
<evidence type="ECO:0000256" key="2">
    <source>
        <dbReference type="ARBA" id="ARBA00022741"/>
    </source>
</evidence>
<dbReference type="PANTHER" id="PTHR47969:SF25">
    <property type="entry name" value="KINESIN MOTOR DOMAIN-CONTAINING PROTEIN"/>
    <property type="match status" value="1"/>
</dbReference>
<dbReference type="InterPro" id="IPR027417">
    <property type="entry name" value="P-loop_NTPase"/>
</dbReference>
<organism evidence="9 10">
    <name type="scientific">Brachionus calyciflorus</name>
    <dbReference type="NCBI Taxonomy" id="104777"/>
    <lineage>
        <taxon>Eukaryota</taxon>
        <taxon>Metazoa</taxon>
        <taxon>Spiralia</taxon>
        <taxon>Gnathifera</taxon>
        <taxon>Rotifera</taxon>
        <taxon>Eurotatoria</taxon>
        <taxon>Monogononta</taxon>
        <taxon>Pseudotrocha</taxon>
        <taxon>Ploima</taxon>
        <taxon>Brachionidae</taxon>
        <taxon>Brachionus</taxon>
    </lineage>
</organism>
<reference evidence="9" key="1">
    <citation type="submission" date="2021-02" db="EMBL/GenBank/DDBJ databases">
        <authorList>
            <person name="Nowell W R."/>
        </authorList>
    </citation>
    <scope>NUCLEOTIDE SEQUENCE</scope>
    <source>
        <strain evidence="9">Ploen Becks lab</strain>
    </source>
</reference>
<feature type="region of interest" description="Disordered" evidence="7">
    <location>
        <begin position="851"/>
        <end position="870"/>
    </location>
</feature>
<feature type="region of interest" description="Disordered" evidence="7">
    <location>
        <begin position="596"/>
        <end position="621"/>
    </location>
</feature>
<dbReference type="Gene3D" id="3.40.850.10">
    <property type="entry name" value="Kinesin motor domain"/>
    <property type="match status" value="1"/>
</dbReference>